<dbReference type="EMBL" id="GL380056">
    <property type="protein sequence ID" value="EGT44578.1"/>
    <property type="molecule type" value="Genomic_DNA"/>
</dbReference>
<organism evidence="3">
    <name type="scientific">Caenorhabditis brenneri</name>
    <name type="common">Nematode worm</name>
    <dbReference type="NCBI Taxonomy" id="135651"/>
    <lineage>
        <taxon>Eukaryota</taxon>
        <taxon>Metazoa</taxon>
        <taxon>Ecdysozoa</taxon>
        <taxon>Nematoda</taxon>
        <taxon>Chromadorea</taxon>
        <taxon>Rhabditida</taxon>
        <taxon>Rhabditina</taxon>
        <taxon>Rhabditomorpha</taxon>
        <taxon>Rhabditoidea</taxon>
        <taxon>Rhabditidae</taxon>
        <taxon>Peloderinae</taxon>
        <taxon>Caenorhabditis</taxon>
    </lineage>
</organism>
<dbReference type="Pfam" id="PF05075">
    <property type="entry name" value="DUF684"/>
    <property type="match status" value="1"/>
</dbReference>
<proteinExistence type="predicted"/>
<feature type="coiled-coil region" evidence="1">
    <location>
        <begin position="37"/>
        <end position="64"/>
    </location>
</feature>
<accession>G0P417</accession>
<dbReference type="PANTHER" id="PTHR31464">
    <property type="entry name" value="PROTEIN CBG01266"/>
    <property type="match status" value="1"/>
</dbReference>
<keyword evidence="3" id="KW-1185">Reference proteome</keyword>
<gene>
    <name evidence="2" type="ORF">CAEBREN_21199</name>
</gene>
<dbReference type="InParanoid" id="G0P417"/>
<sequence>MTGEEIVYSATCLPATYSAMDGNPVTVEVRQTTIVPTKMTDEELENAKENIDKATELLKSLVVSGAALVDEKQYATLKSGLGAIVGAGTFIQGILKFIPKAENPLIEPLNIMAENIVKLGEIISQNFQELKLLVSEVNFFVRVMSPTSNLMRYLRDCMKNPGPEAVENFLTAYRKHAPLKLVYTFTSFLERKTTNPLLMAMDAENIKTNTTFNKWEAIYTRIFGNFMVIDAFAGGLSGTASDWDRIMDASLEVSKSVAKWREEYTKEGDEYWKDMKKWMEGLEEYSDESIKEKADRIKAKLESYLTTDSFYIIVPNNCRWQIDYSYYCTSENDQIVGSWGVARCKAFVYRSRKGKTASEEKYQEIKTQVDSCITGKLTYPGTLEGVIKEQVIDTNILPENNFTAMIWKDRYPEIRSANCPGHQWGPGWWRAVDVKDKNSSNVWKYFLLSSFE</sequence>
<name>G0P417_CAEBE</name>
<dbReference type="HOGENOM" id="CLU_040461_1_1_1"/>
<dbReference type="AlphaFoldDB" id="G0P417"/>
<protein>
    <submittedName>
        <fullName evidence="2">Uncharacterized protein</fullName>
    </submittedName>
</protein>
<dbReference type="OMA" id="WMLESIA"/>
<keyword evidence="1" id="KW-0175">Coiled coil</keyword>
<reference evidence="3" key="1">
    <citation type="submission" date="2011-07" db="EMBL/GenBank/DDBJ databases">
        <authorList>
            <consortium name="Caenorhabditis brenneri Sequencing and Analysis Consortium"/>
            <person name="Wilson R.K."/>
        </authorList>
    </citation>
    <scope>NUCLEOTIDE SEQUENCE [LARGE SCALE GENOMIC DNA]</scope>
    <source>
        <strain evidence="3">PB2801</strain>
    </source>
</reference>
<dbReference type="InterPro" id="IPR007767">
    <property type="entry name" value="DUF684"/>
</dbReference>
<dbReference type="PANTHER" id="PTHR31464:SF3">
    <property type="entry name" value="AAA DOMAIN-CONTAINING PROTEIN-RELATED"/>
    <property type="match status" value="1"/>
</dbReference>
<evidence type="ECO:0000313" key="2">
    <source>
        <dbReference type="EMBL" id="EGT44578.1"/>
    </source>
</evidence>
<evidence type="ECO:0000256" key="1">
    <source>
        <dbReference type="SAM" id="Coils"/>
    </source>
</evidence>
<evidence type="ECO:0000313" key="3">
    <source>
        <dbReference type="Proteomes" id="UP000008068"/>
    </source>
</evidence>
<dbReference type="Proteomes" id="UP000008068">
    <property type="component" value="Unassembled WGS sequence"/>
</dbReference>